<feature type="non-terminal residue" evidence="9">
    <location>
        <position position="1"/>
    </location>
</feature>
<dbReference type="Gene3D" id="3.40.50.1110">
    <property type="entry name" value="SGNH hydrolase"/>
    <property type="match status" value="1"/>
</dbReference>
<dbReference type="InterPro" id="IPR051238">
    <property type="entry name" value="GDSL_esterase/lipase"/>
</dbReference>
<dbReference type="CDD" id="cd01837">
    <property type="entry name" value="SGNH_plant_lipase_like"/>
    <property type="match status" value="1"/>
</dbReference>
<dbReference type="InterPro" id="IPR036514">
    <property type="entry name" value="SGNH_hydro_sf"/>
</dbReference>
<dbReference type="InterPro" id="IPR035669">
    <property type="entry name" value="SGNH_plant_lipase-like"/>
</dbReference>
<dbReference type="GO" id="GO:0016042">
    <property type="term" value="P:lipid catabolic process"/>
    <property type="evidence" value="ECO:0007669"/>
    <property type="project" value="UniProtKB-KW"/>
</dbReference>
<comment type="subcellular location">
    <subcellularLocation>
        <location evidence="1">Secreted</location>
    </subcellularLocation>
</comment>
<evidence type="ECO:0008006" key="11">
    <source>
        <dbReference type="Google" id="ProtNLM"/>
    </source>
</evidence>
<organism evidence="9 10">
    <name type="scientific">Colocasia esculenta</name>
    <name type="common">Wild taro</name>
    <name type="synonym">Arum esculentum</name>
    <dbReference type="NCBI Taxonomy" id="4460"/>
    <lineage>
        <taxon>Eukaryota</taxon>
        <taxon>Viridiplantae</taxon>
        <taxon>Streptophyta</taxon>
        <taxon>Embryophyta</taxon>
        <taxon>Tracheophyta</taxon>
        <taxon>Spermatophyta</taxon>
        <taxon>Magnoliopsida</taxon>
        <taxon>Liliopsida</taxon>
        <taxon>Araceae</taxon>
        <taxon>Aroideae</taxon>
        <taxon>Colocasieae</taxon>
        <taxon>Colocasia</taxon>
    </lineage>
</organism>
<keyword evidence="3" id="KW-0964">Secreted</keyword>
<comment type="similarity">
    <text evidence="2">Belongs to the 'GDSL' lipolytic enzyme family.</text>
</comment>
<accession>A0A843V5Q4</accession>
<evidence type="ECO:0000256" key="1">
    <source>
        <dbReference type="ARBA" id="ARBA00004613"/>
    </source>
</evidence>
<dbReference type="Proteomes" id="UP000652761">
    <property type="component" value="Unassembled WGS sequence"/>
</dbReference>
<evidence type="ECO:0000313" key="9">
    <source>
        <dbReference type="EMBL" id="MQL90586.1"/>
    </source>
</evidence>
<keyword evidence="6" id="KW-0442">Lipid degradation</keyword>
<keyword evidence="10" id="KW-1185">Reference proteome</keyword>
<keyword evidence="4 8" id="KW-0732">Signal</keyword>
<dbReference type="InterPro" id="IPR001087">
    <property type="entry name" value="GDSL"/>
</dbReference>
<dbReference type="OrthoDB" id="1600564at2759"/>
<evidence type="ECO:0000256" key="3">
    <source>
        <dbReference type="ARBA" id="ARBA00022525"/>
    </source>
</evidence>
<reference evidence="9" key="1">
    <citation type="submission" date="2017-07" db="EMBL/GenBank/DDBJ databases">
        <title>Taro Niue Genome Assembly and Annotation.</title>
        <authorList>
            <person name="Atibalentja N."/>
            <person name="Keating K."/>
            <person name="Fields C.J."/>
        </authorList>
    </citation>
    <scope>NUCLEOTIDE SEQUENCE</scope>
    <source>
        <strain evidence="9">Niue_2</strain>
        <tissue evidence="9">Leaf</tissue>
    </source>
</reference>
<evidence type="ECO:0000313" key="10">
    <source>
        <dbReference type="Proteomes" id="UP000652761"/>
    </source>
</evidence>
<dbReference type="GO" id="GO:0005576">
    <property type="term" value="C:extracellular region"/>
    <property type="evidence" value="ECO:0007669"/>
    <property type="project" value="UniProtKB-SubCell"/>
</dbReference>
<proteinExistence type="inferred from homology"/>
<evidence type="ECO:0000256" key="6">
    <source>
        <dbReference type="ARBA" id="ARBA00022963"/>
    </source>
</evidence>
<dbReference type="PANTHER" id="PTHR45650:SF8">
    <property type="entry name" value="GDSL ESTERASE_LIPASE"/>
    <property type="match status" value="1"/>
</dbReference>
<feature type="signal peptide" evidence="8">
    <location>
        <begin position="1"/>
        <end position="21"/>
    </location>
</feature>
<keyword evidence="5" id="KW-0378">Hydrolase</keyword>
<sequence>MRTPTWLSLASLLLAISSAAGVPVPAMFVFGDSLVDPGNNNRLVTLAKADYAPNGVDFPGGATGRFCNGRTVVDHLGELLGLPLIPPFHNPTTEGQRILHGVNYASASSGILNDTGKLFGDRFPMHEQMMNFQKTVQELSSQMGGGAAGELLQRSLFFVGMGNNDYINNYLLPFSGKPRKYTPEAYTQMLIQHYRGQLKNLYRLGGRRFLVAGVGPLGCIPNQIVHSGKDAGSCVSRTNGFSLLFNSDLNLMLQELNANLSGSHFLFWDTYSTTMDVISNFSHYGNAHAHLLAHSYILFPYTACCGEGRSKSKLACLPLLPLHCRNRSEYVFWDPYHPTDAFNAIAARQ</sequence>
<evidence type="ECO:0000256" key="7">
    <source>
        <dbReference type="ARBA" id="ARBA00023098"/>
    </source>
</evidence>
<dbReference type="EMBL" id="NMUH01001257">
    <property type="protein sequence ID" value="MQL90586.1"/>
    <property type="molecule type" value="Genomic_DNA"/>
</dbReference>
<name>A0A843V5Q4_COLES</name>
<keyword evidence="7" id="KW-0443">Lipid metabolism</keyword>
<dbReference type="AlphaFoldDB" id="A0A843V5Q4"/>
<dbReference type="GO" id="GO:0016788">
    <property type="term" value="F:hydrolase activity, acting on ester bonds"/>
    <property type="evidence" value="ECO:0007669"/>
    <property type="project" value="InterPro"/>
</dbReference>
<evidence type="ECO:0000256" key="4">
    <source>
        <dbReference type="ARBA" id="ARBA00022729"/>
    </source>
</evidence>
<evidence type="ECO:0000256" key="2">
    <source>
        <dbReference type="ARBA" id="ARBA00008668"/>
    </source>
</evidence>
<feature type="chain" id="PRO_5032483837" description="GDSL esterase/lipase" evidence="8">
    <location>
        <begin position="22"/>
        <end position="349"/>
    </location>
</feature>
<gene>
    <name evidence="9" type="ORF">Taro_023192</name>
</gene>
<dbReference type="PANTHER" id="PTHR45650">
    <property type="entry name" value="GDSL-LIKE LIPASE/ACYLHYDROLASE-RELATED"/>
    <property type="match status" value="1"/>
</dbReference>
<evidence type="ECO:0000256" key="5">
    <source>
        <dbReference type="ARBA" id="ARBA00022801"/>
    </source>
</evidence>
<protein>
    <recommendedName>
        <fullName evidence="11">GDSL esterase/lipase</fullName>
    </recommendedName>
</protein>
<evidence type="ECO:0000256" key="8">
    <source>
        <dbReference type="SAM" id="SignalP"/>
    </source>
</evidence>
<comment type="caution">
    <text evidence="9">The sequence shown here is derived from an EMBL/GenBank/DDBJ whole genome shotgun (WGS) entry which is preliminary data.</text>
</comment>
<dbReference type="Pfam" id="PF00657">
    <property type="entry name" value="Lipase_GDSL"/>
    <property type="match status" value="1"/>
</dbReference>